<evidence type="ECO:0000256" key="3">
    <source>
        <dbReference type="SAM" id="Phobius"/>
    </source>
</evidence>
<dbReference type="Pfam" id="PF07963">
    <property type="entry name" value="N_methyl"/>
    <property type="match status" value="1"/>
</dbReference>
<organism evidence="4 5">
    <name type="scientific">Peribacillus saganii</name>
    <dbReference type="NCBI Taxonomy" id="2303992"/>
    <lineage>
        <taxon>Bacteria</taxon>
        <taxon>Bacillati</taxon>
        <taxon>Bacillota</taxon>
        <taxon>Bacilli</taxon>
        <taxon>Bacillales</taxon>
        <taxon>Bacillaceae</taxon>
        <taxon>Peribacillus</taxon>
    </lineage>
</organism>
<dbReference type="EMBL" id="QVTE01000001">
    <property type="protein sequence ID" value="RFU71569.1"/>
    <property type="molecule type" value="Genomic_DNA"/>
</dbReference>
<sequence>MKQILQCHVLAYKTGEIMRRTFKDQKALTLIELLAALTILSFMILLVSGVFINGISYSNKAKSTVMLHEEANYIVTFLTKKHETQKSYTIELDNNPNASMITITDDSGSSQVISSSDYRYSLYENSGGTDTLMDQRVDISSTSAQSLSFKLVIQDAKNPKNQFELKTIISRL</sequence>
<comment type="caution">
    <text evidence="4">The sequence shown here is derived from an EMBL/GenBank/DDBJ whole genome shotgun (WGS) entry which is preliminary data.</text>
</comment>
<feature type="transmembrane region" description="Helical" evidence="3">
    <location>
        <begin position="27"/>
        <end position="52"/>
    </location>
</feature>
<evidence type="ECO:0000313" key="4">
    <source>
        <dbReference type="EMBL" id="RFU71569.1"/>
    </source>
</evidence>
<dbReference type="GO" id="GO:0030420">
    <property type="term" value="P:establishment of competence for transformation"/>
    <property type="evidence" value="ECO:0007669"/>
    <property type="project" value="UniProtKB-KW"/>
</dbReference>
<keyword evidence="3" id="KW-1133">Transmembrane helix</keyword>
<keyword evidence="2" id="KW-0178">Competence</keyword>
<protein>
    <submittedName>
        <fullName evidence="4">Type II secretion system protein</fullName>
    </submittedName>
</protein>
<dbReference type="InterPro" id="IPR012902">
    <property type="entry name" value="N_methyl_site"/>
</dbReference>
<dbReference type="NCBIfam" id="TIGR02532">
    <property type="entry name" value="IV_pilin_GFxxxE"/>
    <property type="match status" value="1"/>
</dbReference>
<keyword evidence="5" id="KW-1185">Reference proteome</keyword>
<gene>
    <name evidence="4" type="ORF">D0469_00200</name>
</gene>
<dbReference type="GO" id="GO:0009986">
    <property type="term" value="C:cell surface"/>
    <property type="evidence" value="ECO:0007669"/>
    <property type="project" value="UniProtKB-SubCell"/>
</dbReference>
<dbReference type="AlphaFoldDB" id="A0A372LTP6"/>
<name>A0A372LTP6_9BACI</name>
<proteinExistence type="predicted"/>
<evidence type="ECO:0000256" key="2">
    <source>
        <dbReference type="ARBA" id="ARBA00023287"/>
    </source>
</evidence>
<reference evidence="4 5" key="1">
    <citation type="submission" date="2018-08" db="EMBL/GenBank/DDBJ databases">
        <title>Bacillus chawlae sp. nov., Bacillus glennii sp. nov., and Bacillus saganii sp. nov. Isolated from the Vehicle Assembly Building at Kennedy Space Center where the Viking Spacecraft were Assembled.</title>
        <authorList>
            <person name="Seuylemezian A."/>
            <person name="Vaishampayan P."/>
        </authorList>
    </citation>
    <scope>NUCLEOTIDE SEQUENCE [LARGE SCALE GENOMIC DNA]</scope>
    <source>
        <strain evidence="4 5">V47-23a</strain>
    </source>
</reference>
<dbReference type="Proteomes" id="UP000264541">
    <property type="component" value="Unassembled WGS sequence"/>
</dbReference>
<keyword evidence="3" id="KW-0472">Membrane</keyword>
<accession>A0A372LTP6</accession>
<keyword evidence="3" id="KW-0812">Transmembrane</keyword>
<evidence type="ECO:0000313" key="5">
    <source>
        <dbReference type="Proteomes" id="UP000264541"/>
    </source>
</evidence>
<comment type="subcellular location">
    <subcellularLocation>
        <location evidence="1">Cell surface</location>
    </subcellularLocation>
</comment>
<evidence type="ECO:0000256" key="1">
    <source>
        <dbReference type="ARBA" id="ARBA00004241"/>
    </source>
</evidence>